<dbReference type="GO" id="GO:0004130">
    <property type="term" value="F:cytochrome-c peroxidase activity"/>
    <property type="evidence" value="ECO:0007669"/>
    <property type="project" value="TreeGrafter"/>
</dbReference>
<evidence type="ECO:0000313" key="11">
    <source>
        <dbReference type="EMBL" id="ADG20182.1"/>
    </source>
</evidence>
<dbReference type="Gene3D" id="1.10.760.10">
    <property type="entry name" value="Cytochrome c-like domain"/>
    <property type="match status" value="2"/>
</dbReference>
<evidence type="ECO:0000256" key="8">
    <source>
        <dbReference type="SAM" id="MobiDB-lite"/>
    </source>
</evidence>
<dbReference type="HOGENOM" id="CLU_034652_0_0_4"/>
<dbReference type="eggNOG" id="COG1858">
    <property type="taxonomic scope" value="Bacteria"/>
</dbReference>
<feature type="compositionally biased region" description="Low complexity" evidence="8">
    <location>
        <begin position="27"/>
        <end position="47"/>
    </location>
</feature>
<evidence type="ECO:0000313" key="12">
    <source>
        <dbReference type="Proteomes" id="UP000002190"/>
    </source>
</evidence>
<dbReference type="GO" id="GO:0009055">
    <property type="term" value="F:electron transfer activity"/>
    <property type="evidence" value="ECO:0007669"/>
    <property type="project" value="InterPro"/>
</dbReference>
<dbReference type="Pfam" id="PF03150">
    <property type="entry name" value="CCP_MauG"/>
    <property type="match status" value="1"/>
</dbReference>
<accession>D5WLT6</accession>
<feature type="region of interest" description="Disordered" evidence="8">
    <location>
        <begin position="431"/>
        <end position="460"/>
    </location>
</feature>
<dbReference type="InterPro" id="IPR051395">
    <property type="entry name" value="Cytochrome_c_Peroxidase/MauG"/>
</dbReference>
<feature type="region of interest" description="Disordered" evidence="8">
    <location>
        <begin position="21"/>
        <end position="47"/>
    </location>
</feature>
<proteinExistence type="predicted"/>
<evidence type="ECO:0000256" key="2">
    <source>
        <dbReference type="ARBA" id="ARBA00022617"/>
    </source>
</evidence>
<dbReference type="KEGG" id="bge:BC1002_6325"/>
<evidence type="ECO:0000256" key="4">
    <source>
        <dbReference type="ARBA" id="ARBA00022729"/>
    </source>
</evidence>
<evidence type="ECO:0000256" key="3">
    <source>
        <dbReference type="ARBA" id="ARBA00022723"/>
    </source>
</evidence>
<feature type="chain" id="PRO_5003079645" evidence="9">
    <location>
        <begin position="21"/>
        <end position="493"/>
    </location>
</feature>
<dbReference type="InterPro" id="IPR004852">
    <property type="entry name" value="Di-haem_cyt_c_peroxidsae"/>
</dbReference>
<evidence type="ECO:0000256" key="5">
    <source>
        <dbReference type="ARBA" id="ARBA00023002"/>
    </source>
</evidence>
<evidence type="ECO:0000259" key="10">
    <source>
        <dbReference type="PROSITE" id="PS51007"/>
    </source>
</evidence>
<dbReference type="AlphaFoldDB" id="D5WLT6"/>
<dbReference type="SUPFAM" id="SSF46626">
    <property type="entry name" value="Cytochrome c"/>
    <property type="match status" value="2"/>
</dbReference>
<evidence type="ECO:0000256" key="6">
    <source>
        <dbReference type="ARBA" id="ARBA00023004"/>
    </source>
</evidence>
<reference evidence="12" key="1">
    <citation type="submission" date="2010-04" db="EMBL/GenBank/DDBJ databases">
        <title>Complete sequence of chromosome 3 of Burkholderia sp. CCGE1002.</title>
        <authorList>
            <consortium name="US DOE Joint Genome Institute"/>
            <person name="Lucas S."/>
            <person name="Copeland A."/>
            <person name="Lapidus A."/>
            <person name="Cheng J.-F."/>
            <person name="Bruce D."/>
            <person name="Goodwin L."/>
            <person name="Pitluck S."/>
            <person name="Chertkov O."/>
            <person name="Detter J.C."/>
            <person name="Han C."/>
            <person name="Tapia R."/>
            <person name="Land M."/>
            <person name="Hauser L."/>
            <person name="Kyrpides N."/>
            <person name="Ovchinnikova G."/>
            <person name="Martinez-Romero E."/>
            <person name="Hernandez M.A.R."/>
            <person name="Tiedje J.M."/>
            <person name="Woyke T."/>
        </authorList>
    </citation>
    <scope>NUCLEOTIDE SEQUENCE [LARGE SCALE GENOMIC DNA]</scope>
    <source>
        <strain evidence="12">CCGE1002</strain>
    </source>
</reference>
<dbReference type="PANTHER" id="PTHR30600:SF10">
    <property type="entry name" value="BLL6722 PROTEIN"/>
    <property type="match status" value="1"/>
</dbReference>
<dbReference type="EMBL" id="CP002015">
    <property type="protein sequence ID" value="ADG20182.1"/>
    <property type="molecule type" value="Genomic_DNA"/>
</dbReference>
<keyword evidence="3 7" id="KW-0479">Metal-binding</keyword>
<feature type="domain" description="Cytochrome c" evidence="10">
    <location>
        <begin position="233"/>
        <end position="476"/>
    </location>
</feature>
<keyword evidence="2 7" id="KW-0349">Heme</keyword>
<dbReference type="InterPro" id="IPR036909">
    <property type="entry name" value="Cyt_c-like_dom_sf"/>
</dbReference>
<dbReference type="RefSeq" id="WP_013093969.1">
    <property type="nucleotide sequence ID" value="NC_014119.1"/>
</dbReference>
<feature type="signal peptide" evidence="9">
    <location>
        <begin position="1"/>
        <end position="20"/>
    </location>
</feature>
<keyword evidence="6 7" id="KW-0408">Iron</keyword>
<keyword evidence="4 9" id="KW-0732">Signal</keyword>
<dbReference type="InterPro" id="IPR009056">
    <property type="entry name" value="Cyt_c-like_dom"/>
</dbReference>
<reference evidence="11 12" key="2">
    <citation type="journal article" date="2012" name="J. Bacteriol.">
        <title>Genome Sequences of Burkholderia sp. Strains CCGE1002 and H160, Isolated from Legume Nodules in Mexico and Brazil.</title>
        <authorList>
            <person name="Ormeno-Orrillo E."/>
            <person name="Rogel M.A."/>
            <person name="Chueire L.M."/>
            <person name="Tiedje J.M."/>
            <person name="Martinez-Romero E."/>
            <person name="Hungria M."/>
        </authorList>
    </citation>
    <scope>NUCLEOTIDE SEQUENCE [LARGE SCALE GENOMIC DNA]</scope>
    <source>
        <strain evidence="11 12">CCGE1002</strain>
    </source>
</reference>
<dbReference type="STRING" id="640511.BC1002_6325"/>
<feature type="domain" description="Cytochrome c" evidence="10">
    <location>
        <begin position="50"/>
        <end position="180"/>
    </location>
</feature>
<organism evidence="11 12">
    <name type="scientific">Paraburkholderia atlantica</name>
    <dbReference type="NCBI Taxonomy" id="2654982"/>
    <lineage>
        <taxon>Bacteria</taxon>
        <taxon>Pseudomonadati</taxon>
        <taxon>Pseudomonadota</taxon>
        <taxon>Betaproteobacteria</taxon>
        <taxon>Burkholderiales</taxon>
        <taxon>Burkholderiaceae</taxon>
        <taxon>Paraburkholderia</taxon>
    </lineage>
</organism>
<dbReference type="GeneID" id="301097420"/>
<keyword evidence="11" id="KW-0575">Peroxidase</keyword>
<name>D5WLT6_PARAM</name>
<dbReference type="PANTHER" id="PTHR30600">
    <property type="entry name" value="CYTOCHROME C PEROXIDASE-RELATED"/>
    <property type="match status" value="1"/>
</dbReference>
<keyword evidence="5" id="KW-0560">Oxidoreductase</keyword>
<feature type="compositionally biased region" description="Low complexity" evidence="8">
    <location>
        <begin position="434"/>
        <end position="445"/>
    </location>
</feature>
<dbReference type="GO" id="GO:0030313">
    <property type="term" value="C:cell envelope"/>
    <property type="evidence" value="ECO:0007669"/>
    <property type="project" value="UniProtKB-SubCell"/>
</dbReference>
<evidence type="ECO:0000256" key="9">
    <source>
        <dbReference type="SAM" id="SignalP"/>
    </source>
</evidence>
<dbReference type="PROSITE" id="PS51007">
    <property type="entry name" value="CYTC"/>
    <property type="match status" value="2"/>
</dbReference>
<protein>
    <submittedName>
        <fullName evidence="11">Di-hem cytochrome c peroxidase</fullName>
    </submittedName>
</protein>
<dbReference type="GO" id="GO:0020037">
    <property type="term" value="F:heme binding"/>
    <property type="evidence" value="ECO:0007669"/>
    <property type="project" value="InterPro"/>
</dbReference>
<comment type="subcellular location">
    <subcellularLocation>
        <location evidence="1">Cell envelope</location>
    </subcellularLocation>
</comment>
<evidence type="ECO:0000256" key="7">
    <source>
        <dbReference type="PROSITE-ProRule" id="PRU00433"/>
    </source>
</evidence>
<dbReference type="GO" id="GO:0046872">
    <property type="term" value="F:metal ion binding"/>
    <property type="evidence" value="ECO:0007669"/>
    <property type="project" value="UniProtKB-KW"/>
</dbReference>
<dbReference type="PROSITE" id="PS51257">
    <property type="entry name" value="PROKAR_LIPOPROTEIN"/>
    <property type="match status" value="1"/>
</dbReference>
<sequence>MRKVYAGALYVILSTLAACGGGGSSQSPSTDAGTGSTGSSGPAPTSTLSAAAQIGQQMFFDKNLSGGKNQACASCHDPAFAYGPPNSLAVQLGSDGVSEGQRAVPSLRYKAMTPAYDDNASNPDGITANAPGGGFMWDGRGKTLADQVALPLLNPIEMNNASRDAVVQAVKNSAYAAKFTAVYGPAVFGDTDTAFQDIGLALQAFQNEDPSFAPYSSKFDLYANNKIGGTLTPAEIRGMNLFNDTDHGAGCVACHFMGANFNGSNALGTDFTYQAIGAPRNDASIPDNPNPIAANLNASYYDMGLCGPINNGSYDSHTPLSATSGAGPDPFTGVNNPDPYCGRFKVPTLRNVAARNAFFHNGVFHSLEQVVRFYNTRDTNPEYWYPSAGGDSTKLTSNPSYALQPSYAAGATVNMFNDLPAAYRGNIDEELPLGQGQTDAGGTTALNGAQPRAVHSAPQLSDQDVQDVICFLNTLSDGYHAPATQPTSGSCVN</sequence>
<evidence type="ECO:0000256" key="1">
    <source>
        <dbReference type="ARBA" id="ARBA00004196"/>
    </source>
</evidence>
<dbReference type="Proteomes" id="UP000002190">
    <property type="component" value="Chromosome 3"/>
</dbReference>
<gene>
    <name evidence="11" type="ordered locus">BC1002_6325</name>
</gene>